<comment type="caution">
    <text evidence="2">The sequence shown here is derived from an EMBL/GenBank/DDBJ whole genome shotgun (WGS) entry which is preliminary data.</text>
</comment>
<gene>
    <name evidence="2" type="ORF">NDU88_003310</name>
</gene>
<keyword evidence="3" id="KW-1185">Reference proteome</keyword>
<dbReference type="Proteomes" id="UP001066276">
    <property type="component" value="Chromosome 4_2"/>
</dbReference>
<evidence type="ECO:0000256" key="1">
    <source>
        <dbReference type="SAM" id="MobiDB-lite"/>
    </source>
</evidence>
<feature type="compositionally biased region" description="Basic and acidic residues" evidence="1">
    <location>
        <begin position="147"/>
        <end position="160"/>
    </location>
</feature>
<proteinExistence type="predicted"/>
<evidence type="ECO:0000313" key="2">
    <source>
        <dbReference type="EMBL" id="KAJ1162845.1"/>
    </source>
</evidence>
<protein>
    <submittedName>
        <fullName evidence="2">Uncharacterized protein</fullName>
    </submittedName>
</protein>
<feature type="region of interest" description="Disordered" evidence="1">
    <location>
        <begin position="1"/>
        <end position="166"/>
    </location>
</feature>
<reference evidence="2" key="1">
    <citation type="journal article" date="2022" name="bioRxiv">
        <title>Sequencing and chromosome-scale assembly of the giantPleurodeles waltlgenome.</title>
        <authorList>
            <person name="Brown T."/>
            <person name="Elewa A."/>
            <person name="Iarovenko S."/>
            <person name="Subramanian E."/>
            <person name="Araus A.J."/>
            <person name="Petzold A."/>
            <person name="Susuki M."/>
            <person name="Suzuki K.-i.T."/>
            <person name="Hayashi T."/>
            <person name="Toyoda A."/>
            <person name="Oliveira C."/>
            <person name="Osipova E."/>
            <person name="Leigh N.D."/>
            <person name="Simon A."/>
            <person name="Yun M.H."/>
        </authorList>
    </citation>
    <scope>NUCLEOTIDE SEQUENCE</scope>
    <source>
        <strain evidence="2">20211129_DDA</strain>
        <tissue evidence="2">Liver</tissue>
    </source>
</reference>
<feature type="compositionally biased region" description="Basic residues" evidence="1">
    <location>
        <begin position="34"/>
        <end position="44"/>
    </location>
</feature>
<sequence length="166" mass="17207">MRPRGATTLPLPAAASKRAGPRCGGPAAPSSRCCRGRAPHKGAGAHRAPLGDPRGNALLGSKALPRPFGTSPPARPLDLPAYSPPASWPLSATWSRPILPPPLHPKPVAEDATGRLLPLEVGRGDPPPSTAATPPALSRQPSSPTPDRTDRRSPSKHERVQTIVAS</sequence>
<evidence type="ECO:0000313" key="3">
    <source>
        <dbReference type="Proteomes" id="UP001066276"/>
    </source>
</evidence>
<dbReference type="AlphaFoldDB" id="A0AAV7SG22"/>
<name>A0AAV7SG22_PLEWA</name>
<dbReference type="EMBL" id="JANPWB010000008">
    <property type="protein sequence ID" value="KAJ1162845.1"/>
    <property type="molecule type" value="Genomic_DNA"/>
</dbReference>
<accession>A0AAV7SG22</accession>
<organism evidence="2 3">
    <name type="scientific">Pleurodeles waltl</name>
    <name type="common">Iberian ribbed newt</name>
    <dbReference type="NCBI Taxonomy" id="8319"/>
    <lineage>
        <taxon>Eukaryota</taxon>
        <taxon>Metazoa</taxon>
        <taxon>Chordata</taxon>
        <taxon>Craniata</taxon>
        <taxon>Vertebrata</taxon>
        <taxon>Euteleostomi</taxon>
        <taxon>Amphibia</taxon>
        <taxon>Batrachia</taxon>
        <taxon>Caudata</taxon>
        <taxon>Salamandroidea</taxon>
        <taxon>Salamandridae</taxon>
        <taxon>Pleurodelinae</taxon>
        <taxon>Pleurodeles</taxon>
    </lineage>
</organism>